<evidence type="ECO:0000259" key="1">
    <source>
        <dbReference type="Pfam" id="PF12728"/>
    </source>
</evidence>
<accession>A0A2H0W4W5</accession>
<dbReference type="InterPro" id="IPR041657">
    <property type="entry name" value="HTH_17"/>
</dbReference>
<evidence type="ECO:0000313" key="2">
    <source>
        <dbReference type="EMBL" id="PIS06317.1"/>
    </source>
</evidence>
<name>A0A2H0W4W5_9BACT</name>
<dbReference type="GO" id="GO:0003677">
    <property type="term" value="F:DNA binding"/>
    <property type="evidence" value="ECO:0007669"/>
    <property type="project" value="UniProtKB-KW"/>
</dbReference>
<dbReference type="InterPro" id="IPR009061">
    <property type="entry name" value="DNA-bd_dom_put_sf"/>
</dbReference>
<dbReference type="SUPFAM" id="SSF46955">
    <property type="entry name" value="Putative DNA-binding domain"/>
    <property type="match status" value="1"/>
</dbReference>
<dbReference type="Gene3D" id="1.10.1660.10">
    <property type="match status" value="1"/>
</dbReference>
<comment type="caution">
    <text evidence="2">The sequence shown here is derived from an EMBL/GenBank/DDBJ whole genome shotgun (WGS) entry which is preliminary data.</text>
</comment>
<evidence type="ECO:0000313" key="3">
    <source>
        <dbReference type="Proteomes" id="UP000229056"/>
    </source>
</evidence>
<dbReference type="Proteomes" id="UP000229056">
    <property type="component" value="Unassembled WGS sequence"/>
</dbReference>
<reference evidence="3" key="1">
    <citation type="submission" date="2017-09" db="EMBL/GenBank/DDBJ databases">
        <title>Depth-based differentiation of microbial function through sediment-hosted aquifers and enrichment of novel symbionts in the deep terrestrial subsurface.</title>
        <authorList>
            <person name="Probst A.J."/>
            <person name="Ladd B."/>
            <person name="Jarett J.K."/>
            <person name="Geller-Mcgrath D.E."/>
            <person name="Sieber C.M.K."/>
            <person name="Emerson J.B."/>
            <person name="Anantharaman K."/>
            <person name="Thomas B.C."/>
            <person name="Malmstrom R."/>
            <person name="Stieglmeier M."/>
            <person name="Klingl A."/>
            <person name="Woyke T."/>
            <person name="Ryan C.M."/>
            <person name="Banfield J.F."/>
        </authorList>
    </citation>
    <scope>NUCLEOTIDE SEQUENCE [LARGE SCALE GENOMIC DNA]</scope>
</reference>
<keyword evidence="2" id="KW-0238">DNA-binding</keyword>
<gene>
    <name evidence="2" type="ORF">COT80_01990</name>
</gene>
<sequence length="61" mass="7165">MPDRILTIEEVAKLMKVSLKTVYRWVNAGQLPAAKIGYKTYRVFENDLIKFLRHNMIGVKR</sequence>
<organism evidence="2 3">
    <name type="scientific">Candidatus Buchananbacteria bacterium CG10_big_fil_rev_8_21_14_0_10_33_19</name>
    <dbReference type="NCBI Taxonomy" id="1974525"/>
    <lineage>
        <taxon>Bacteria</taxon>
        <taxon>Candidatus Buchananiibacteriota</taxon>
    </lineage>
</organism>
<dbReference type="Pfam" id="PF12728">
    <property type="entry name" value="HTH_17"/>
    <property type="match status" value="1"/>
</dbReference>
<dbReference type="EMBL" id="PEZY01000005">
    <property type="protein sequence ID" value="PIS06317.1"/>
    <property type="molecule type" value="Genomic_DNA"/>
</dbReference>
<proteinExistence type="predicted"/>
<protein>
    <submittedName>
        <fullName evidence="2">DNA-binding protein</fullName>
    </submittedName>
</protein>
<dbReference type="InterPro" id="IPR010093">
    <property type="entry name" value="SinI_DNA-bd"/>
</dbReference>
<dbReference type="AlphaFoldDB" id="A0A2H0W4W5"/>
<feature type="domain" description="Helix-turn-helix" evidence="1">
    <location>
        <begin position="6"/>
        <end position="55"/>
    </location>
</feature>
<dbReference type="NCBIfam" id="TIGR01764">
    <property type="entry name" value="excise"/>
    <property type="match status" value="1"/>
</dbReference>